<feature type="domain" description="YjiS-like" evidence="1">
    <location>
        <begin position="28"/>
        <end position="60"/>
    </location>
</feature>
<evidence type="ECO:0000313" key="2">
    <source>
        <dbReference type="EMBL" id="AHD02645.1"/>
    </source>
</evidence>
<evidence type="ECO:0000259" key="1">
    <source>
        <dbReference type="Pfam" id="PF06568"/>
    </source>
</evidence>
<keyword evidence="3" id="KW-1185">Reference proteome</keyword>
<dbReference type="HOGENOM" id="CLU_178481_2_1_5"/>
<gene>
    <name evidence="2" type="ORF">METH_20195</name>
</gene>
<dbReference type="Proteomes" id="UP000018780">
    <property type="component" value="Chromosome"/>
</dbReference>
<dbReference type="Pfam" id="PF06568">
    <property type="entry name" value="YjiS-like"/>
    <property type="match status" value="1"/>
</dbReference>
<dbReference type="STRING" id="999552.METH_20195"/>
<dbReference type="EMBL" id="CP006773">
    <property type="protein sequence ID" value="AHD02645.1"/>
    <property type="molecule type" value="Genomic_DNA"/>
</dbReference>
<dbReference type="RefSeq" id="WP_024092159.1">
    <property type="nucleotide sequence ID" value="NC_023135.1"/>
</dbReference>
<dbReference type="AlphaFoldDB" id="V9VZ40"/>
<dbReference type="PATRIC" id="fig|999552.6.peg.3999"/>
<sequence length="63" mass="6927">MTTANIYAPLGAVTVLRVVDALINVKTALVEWNETRETRKALAQLSDAQLEDIGMKRADISKI</sequence>
<dbReference type="OrthoDB" id="8116725at2"/>
<evidence type="ECO:0000313" key="3">
    <source>
        <dbReference type="Proteomes" id="UP000018780"/>
    </source>
</evidence>
<organism evidence="2 3">
    <name type="scientific">Leisingera methylohalidivorans DSM 14336</name>
    <dbReference type="NCBI Taxonomy" id="999552"/>
    <lineage>
        <taxon>Bacteria</taxon>
        <taxon>Pseudomonadati</taxon>
        <taxon>Pseudomonadota</taxon>
        <taxon>Alphaproteobacteria</taxon>
        <taxon>Rhodobacterales</taxon>
        <taxon>Roseobacteraceae</taxon>
        <taxon>Leisingera</taxon>
    </lineage>
</organism>
<protein>
    <recommendedName>
        <fullName evidence="1">YjiS-like domain-containing protein</fullName>
    </recommendedName>
</protein>
<accession>V9VZ40</accession>
<dbReference type="InterPro" id="IPR009506">
    <property type="entry name" value="YjiS-like"/>
</dbReference>
<name>V9VZ40_9RHOB</name>
<reference evidence="2 3" key="1">
    <citation type="submission" date="2013-09" db="EMBL/GenBank/DDBJ databases">
        <authorList>
            <consortium name="DOE Joint Genome Institute"/>
            <person name="Klenk H.-P."/>
            <person name="Huntemann M."/>
            <person name="Han J."/>
            <person name="Chen A."/>
            <person name="Kyrpides N."/>
            <person name="Mavromatis K."/>
            <person name="Markowitz V."/>
            <person name="Palaniappan K."/>
            <person name="Ivanova N."/>
            <person name="Schaumberg A."/>
            <person name="Pati A."/>
            <person name="Liolios K."/>
            <person name="Nordberg H.P."/>
            <person name="Cantor M.N."/>
            <person name="Hua S.X."/>
            <person name="Woyke T."/>
        </authorList>
    </citation>
    <scope>NUCLEOTIDE SEQUENCE [LARGE SCALE GENOMIC DNA]</scope>
    <source>
        <strain evidence="2 3">DSM 14336</strain>
    </source>
</reference>
<dbReference type="KEGG" id="lmd:METH_20195"/>
<proteinExistence type="predicted"/>